<dbReference type="PANTHER" id="PTHR37816">
    <property type="entry name" value="YALI0E33011P"/>
    <property type="match status" value="1"/>
</dbReference>
<dbReference type="HOGENOM" id="CLU_092618_0_1_9"/>
<keyword evidence="2" id="KW-1185">Reference proteome</keyword>
<dbReference type="InterPro" id="IPR052922">
    <property type="entry name" value="Cytidylate_Kinase-2"/>
</dbReference>
<dbReference type="EMBL" id="ACIP02000004">
    <property type="protein sequence ID" value="EEP27634.1"/>
    <property type="molecule type" value="Genomic_DNA"/>
</dbReference>
<dbReference type="Proteomes" id="UP000003494">
    <property type="component" value="Unassembled WGS sequence"/>
</dbReference>
<gene>
    <name evidence="1" type="ORF">GCWU000342_01627</name>
</gene>
<name>C4GCD4_9FIRM</name>
<dbReference type="AlphaFoldDB" id="C4GCD4"/>
<dbReference type="PANTHER" id="PTHR37816:SF3">
    <property type="entry name" value="MODULATES DNA TOPOLOGY"/>
    <property type="match status" value="1"/>
</dbReference>
<protein>
    <submittedName>
        <fullName evidence="1">Topology modulation protein</fullName>
    </submittedName>
</protein>
<proteinExistence type="predicted"/>
<reference evidence="1" key="1">
    <citation type="submission" date="2009-04" db="EMBL/GenBank/DDBJ databases">
        <authorList>
            <person name="Weinstock G."/>
            <person name="Sodergren E."/>
            <person name="Clifton S."/>
            <person name="Fulton L."/>
            <person name="Fulton B."/>
            <person name="Courtney L."/>
            <person name="Fronick C."/>
            <person name="Harrison M."/>
            <person name="Strong C."/>
            <person name="Farmer C."/>
            <person name="Delahaunty K."/>
            <person name="Markovic C."/>
            <person name="Hall O."/>
            <person name="Minx P."/>
            <person name="Tomlinson C."/>
            <person name="Mitreva M."/>
            <person name="Nelson J."/>
            <person name="Hou S."/>
            <person name="Wollam A."/>
            <person name="Pepin K.H."/>
            <person name="Johnson M."/>
            <person name="Bhonagiri V."/>
            <person name="Nash W.E."/>
            <person name="Warren W."/>
            <person name="Chinwalla A."/>
            <person name="Mardis E.R."/>
            <person name="Wilson R.K."/>
        </authorList>
    </citation>
    <scope>NUCLEOTIDE SEQUENCE [LARGE SCALE GENOMIC DNA]</scope>
    <source>
        <strain evidence="1">DSM 14600</strain>
    </source>
</reference>
<dbReference type="eggNOG" id="COG0563">
    <property type="taxonomic scope" value="Bacteria"/>
</dbReference>
<comment type="caution">
    <text evidence="1">The sequence shown here is derived from an EMBL/GenBank/DDBJ whole genome shotgun (WGS) entry which is preliminary data.</text>
</comment>
<dbReference type="SUPFAM" id="SSF52540">
    <property type="entry name" value="P-loop containing nucleoside triphosphate hydrolases"/>
    <property type="match status" value="1"/>
</dbReference>
<accession>C4GCD4</accession>
<sequence>MSKKPRKIVIMGYSGSGKSTLATKLADKYQIEVLHLDQVHWLPNWGERQAEDEQQICKSFMDIKDAWIIDGNYTKLEFERRLEEADLIILLLYGRIPCALRVIKRWLTYKGKTRPDMGTDCPEKFDWKFLRWILWDGRVASQRNVYQDITKNMKGKTLVICNQRDLYECFDWL</sequence>
<evidence type="ECO:0000313" key="1">
    <source>
        <dbReference type="EMBL" id="EEP27634.1"/>
    </source>
</evidence>
<organism evidence="1 2">
    <name type="scientific">Shuttleworthella satelles DSM 14600</name>
    <dbReference type="NCBI Taxonomy" id="626523"/>
    <lineage>
        <taxon>Bacteria</taxon>
        <taxon>Bacillati</taxon>
        <taxon>Bacillota</taxon>
        <taxon>Clostridia</taxon>
        <taxon>Lachnospirales</taxon>
        <taxon>Lachnospiraceae</taxon>
        <taxon>Shuttleworthella</taxon>
    </lineage>
</organism>
<dbReference type="RefSeq" id="WP_006906623.1">
    <property type="nucleotide sequence ID" value="NZ_GG665867.1"/>
</dbReference>
<dbReference type="STRING" id="626523.GCWU000342_01627"/>
<dbReference type="Gene3D" id="3.40.50.300">
    <property type="entry name" value="P-loop containing nucleotide triphosphate hydrolases"/>
    <property type="match status" value="1"/>
</dbReference>
<dbReference type="InterPro" id="IPR027417">
    <property type="entry name" value="P-loop_NTPase"/>
</dbReference>
<evidence type="ECO:0000313" key="2">
    <source>
        <dbReference type="Proteomes" id="UP000003494"/>
    </source>
</evidence>